<name>A0A7X5YGK1_9BACT</name>
<dbReference type="EMBL" id="CP043839">
    <property type="protein sequence ID" value="WOF11498.1"/>
    <property type="molecule type" value="Genomic_DNA"/>
</dbReference>
<evidence type="ECO:0000256" key="3">
    <source>
        <dbReference type="ARBA" id="ARBA00022729"/>
    </source>
</evidence>
<comment type="subcellular location">
    <subcellularLocation>
        <location evidence="1">Cell outer membrane</location>
    </subcellularLocation>
</comment>
<dbReference type="InterPro" id="IPR033985">
    <property type="entry name" value="SusD-like_N"/>
</dbReference>
<keyword evidence="3" id="KW-0732">Signal</keyword>
<dbReference type="GO" id="GO:0009279">
    <property type="term" value="C:cell outer membrane"/>
    <property type="evidence" value="ECO:0007669"/>
    <property type="project" value="UniProtKB-SubCell"/>
</dbReference>
<evidence type="ECO:0000256" key="2">
    <source>
        <dbReference type="ARBA" id="ARBA00006275"/>
    </source>
</evidence>
<reference evidence="9 11" key="1">
    <citation type="submission" date="2019-09" db="EMBL/GenBank/DDBJ databases">
        <title>Butyricimonas paravirosa DSM 105722 (=214-4 = JCM 18677 = CCUG 65563).</title>
        <authorList>
            <person name="Le Roy T."/>
            <person name="Cani P.D."/>
        </authorList>
    </citation>
    <scope>NUCLEOTIDE SEQUENCE [LARGE SCALE GENOMIC DNA]</scope>
    <source>
        <strain evidence="9 11">DSM 105722</strain>
    </source>
</reference>
<feature type="domain" description="SusD-like N-terminal" evidence="7">
    <location>
        <begin position="120"/>
        <end position="250"/>
    </location>
</feature>
<dbReference type="InterPro" id="IPR012944">
    <property type="entry name" value="SusD_RagB_dom"/>
</dbReference>
<dbReference type="EMBL" id="JAATLI010000017">
    <property type="protein sequence ID" value="NJC20364.1"/>
    <property type="molecule type" value="Genomic_DNA"/>
</dbReference>
<dbReference type="Proteomes" id="UP000576368">
    <property type="component" value="Unassembled WGS sequence"/>
</dbReference>
<evidence type="ECO:0000256" key="4">
    <source>
        <dbReference type="ARBA" id="ARBA00023136"/>
    </source>
</evidence>
<dbReference type="CDD" id="cd08977">
    <property type="entry name" value="SusD"/>
    <property type="match status" value="1"/>
</dbReference>
<dbReference type="PROSITE" id="PS51257">
    <property type="entry name" value="PROKAR_LIPOPROTEIN"/>
    <property type="match status" value="1"/>
</dbReference>
<comment type="similarity">
    <text evidence="2">Belongs to the SusD family.</text>
</comment>
<keyword evidence="4" id="KW-0472">Membrane</keyword>
<dbReference type="Gene3D" id="1.25.40.390">
    <property type="match status" value="1"/>
</dbReference>
<evidence type="ECO:0000256" key="5">
    <source>
        <dbReference type="ARBA" id="ARBA00023237"/>
    </source>
</evidence>
<evidence type="ECO:0000313" key="9">
    <source>
        <dbReference type="EMBL" id="WOF11498.1"/>
    </source>
</evidence>
<keyword evidence="11" id="KW-1185">Reference proteome</keyword>
<dbReference type="GeneID" id="86890445"/>
<reference evidence="8 10" key="2">
    <citation type="submission" date="2020-03" db="EMBL/GenBank/DDBJ databases">
        <title>Genomic Encyclopedia of Type Strains, Phase IV (KMG-IV): sequencing the most valuable type-strain genomes for metagenomic binning, comparative biology and taxonomic classification.</title>
        <authorList>
            <person name="Goeker M."/>
        </authorList>
    </citation>
    <scope>NUCLEOTIDE SEQUENCE [LARGE SCALE GENOMIC DNA]</scope>
    <source>
        <strain evidence="8 10">DSM 105722</strain>
    </source>
</reference>
<keyword evidence="5" id="KW-0998">Cell outer membrane</keyword>
<dbReference type="InterPro" id="IPR011990">
    <property type="entry name" value="TPR-like_helical_dom_sf"/>
</dbReference>
<protein>
    <submittedName>
        <fullName evidence="9">RagB/SusD family nutrient uptake outer membrane protein</fullName>
    </submittedName>
</protein>
<dbReference type="AlphaFoldDB" id="A0A7X5YGK1"/>
<evidence type="ECO:0000259" key="6">
    <source>
        <dbReference type="Pfam" id="PF07980"/>
    </source>
</evidence>
<evidence type="ECO:0000313" key="8">
    <source>
        <dbReference type="EMBL" id="NJC20364.1"/>
    </source>
</evidence>
<accession>A0A7X5YGK1</accession>
<organism evidence="8 10">
    <name type="scientific">Butyricimonas paravirosa</name>
    <dbReference type="NCBI Taxonomy" id="1472417"/>
    <lineage>
        <taxon>Bacteria</taxon>
        <taxon>Pseudomonadati</taxon>
        <taxon>Bacteroidota</taxon>
        <taxon>Bacteroidia</taxon>
        <taxon>Bacteroidales</taxon>
        <taxon>Odoribacteraceae</taxon>
        <taxon>Butyricimonas</taxon>
    </lineage>
</organism>
<dbReference type="Pfam" id="PF07980">
    <property type="entry name" value="SusD_RagB"/>
    <property type="match status" value="1"/>
</dbReference>
<evidence type="ECO:0000313" key="10">
    <source>
        <dbReference type="Proteomes" id="UP000576368"/>
    </source>
</evidence>
<dbReference type="Proteomes" id="UP001302374">
    <property type="component" value="Chromosome"/>
</dbReference>
<proteinExistence type="inferred from homology"/>
<dbReference type="RefSeq" id="WP_118302031.1">
    <property type="nucleotide sequence ID" value="NZ_BMPA01000016.1"/>
</dbReference>
<evidence type="ECO:0000313" key="11">
    <source>
        <dbReference type="Proteomes" id="UP001302374"/>
    </source>
</evidence>
<sequence>MKNIIQKSIILLATISLCSCSDFLKESSQDEVIPSTIEDLDQLLAYEGYPRRDLSLMPYLDLLDDDVTQYITSSNANPIVTKYSPLYLWGGRSAESNEKMFEDFNNLPNPTSGITSIEVDSYATFYKMIAGCNVVIDMINEVDGEENMKKRVEGEALVLRSFYYFNLINLYAYPYNTPNAPQGQSAGIPLKLSSAINQNSVSRSTVAEVYNSIINDIEKGINLLTEVSSVGTKFRVGTRTAHLLASRYYLFMENWEKAAEHANAIFSIPGGNLYLFDITTVTYPANTDGLDFPHPFTLDNPEILFFYAEDSEHCMVQSIYSSDCFMASDELLNSYANDDQRLKSYLSPRNGREKSSKFATDLEFGACLRLSEAYLNRAEAYAHMAKEGQSEYLDKAISDLNTLREKRIKNYSSQTWTSSTFNHNADKLIEECKAERRRELCFEGNRWFDLRRYGMQSFSHDIDESPNTGDEYTVEIGTATPKWVLPIMQVHKESNPALN</sequence>
<evidence type="ECO:0000256" key="1">
    <source>
        <dbReference type="ARBA" id="ARBA00004442"/>
    </source>
</evidence>
<gene>
    <name evidence="9" type="ORF">F1644_04070</name>
    <name evidence="8" type="ORF">GGR15_004012</name>
</gene>
<feature type="domain" description="RagB/SusD" evidence="6">
    <location>
        <begin position="367"/>
        <end position="456"/>
    </location>
</feature>
<dbReference type="Pfam" id="PF14322">
    <property type="entry name" value="SusD-like_3"/>
    <property type="match status" value="1"/>
</dbReference>
<dbReference type="SUPFAM" id="SSF48452">
    <property type="entry name" value="TPR-like"/>
    <property type="match status" value="1"/>
</dbReference>
<evidence type="ECO:0000259" key="7">
    <source>
        <dbReference type="Pfam" id="PF14322"/>
    </source>
</evidence>